<evidence type="ECO:0000313" key="2">
    <source>
        <dbReference type="EMBL" id="WTQ81369.1"/>
    </source>
</evidence>
<keyword evidence="3" id="KW-1185">Reference proteome</keyword>
<dbReference type="RefSeq" id="WP_405447376.1">
    <property type="nucleotide sequence ID" value="NZ_CP108164.1"/>
</dbReference>
<feature type="transmembrane region" description="Helical" evidence="1">
    <location>
        <begin position="428"/>
        <end position="447"/>
    </location>
</feature>
<dbReference type="GeneID" id="97281556"/>
<feature type="transmembrane region" description="Helical" evidence="1">
    <location>
        <begin position="453"/>
        <end position="471"/>
    </location>
</feature>
<dbReference type="Proteomes" id="UP001622557">
    <property type="component" value="Chromosome"/>
</dbReference>
<gene>
    <name evidence="2" type="ORF">OG350_14000</name>
</gene>
<sequence>MIELAWAALDMVLEAVGFLLGLFLVLTLPGAVVWAISEAVDPRDVLRVRWFLQWLLALSELVGRALLAAGEWVYQHTLGRVVSAYVRRSRRRVAEHLAWVRRPFGRDAYRLFPIGRQVRAALRSWHQVAPLAAVAYLGKAFILLQILLNLGGIVNVVIRWSSHVWAESERAPVVWWAPGGGLWGPARQVEWTGEQPGIDVTVVTTFRAFGESIWRKATQYLPALGTPGGRPGEAATAVFGLVLTVALLLALRAVLRVLGRRGPTRVDSRHGPGFAAPRPRVWWLRSLLSLRPGAARRTRPVAVLIDCVGRVGEARRYYHTVTQPHSAVYAPRVDLSRVEQVVWSAWKVRHRWVPGPRRREYRKHAADVVGAVRRLEARQDIDADTGQVFEEMARLLVTITERYAQGRTLALLDPKDLKDVDPAVNREWVRLIILGVVMTGAAIAAGLSELSAAGSTQIVAVVGAVAWLLLYRDRLTPGDVLDVMRGQSRK</sequence>
<name>A0ABZ1KQ13_STRAH</name>
<dbReference type="EMBL" id="CP108164">
    <property type="protein sequence ID" value="WTQ81369.1"/>
    <property type="molecule type" value="Genomic_DNA"/>
</dbReference>
<keyword evidence="1" id="KW-0812">Transmembrane</keyword>
<evidence type="ECO:0000313" key="3">
    <source>
        <dbReference type="Proteomes" id="UP001622557"/>
    </source>
</evidence>
<feature type="transmembrane region" description="Helical" evidence="1">
    <location>
        <begin position="133"/>
        <end position="158"/>
    </location>
</feature>
<accession>A0ABZ1KQ13</accession>
<proteinExistence type="predicted"/>
<keyword evidence="1" id="KW-0472">Membrane</keyword>
<feature type="transmembrane region" description="Helical" evidence="1">
    <location>
        <begin position="12"/>
        <end position="36"/>
    </location>
</feature>
<evidence type="ECO:0000256" key="1">
    <source>
        <dbReference type="SAM" id="Phobius"/>
    </source>
</evidence>
<feature type="transmembrane region" description="Helical" evidence="1">
    <location>
        <begin position="234"/>
        <end position="255"/>
    </location>
</feature>
<evidence type="ECO:0008006" key="4">
    <source>
        <dbReference type="Google" id="ProtNLM"/>
    </source>
</evidence>
<organism evidence="2 3">
    <name type="scientific">Streptomyces achromogenes</name>
    <dbReference type="NCBI Taxonomy" id="67255"/>
    <lineage>
        <taxon>Bacteria</taxon>
        <taxon>Bacillati</taxon>
        <taxon>Actinomycetota</taxon>
        <taxon>Actinomycetes</taxon>
        <taxon>Kitasatosporales</taxon>
        <taxon>Streptomycetaceae</taxon>
        <taxon>Streptomyces</taxon>
    </lineage>
</organism>
<protein>
    <recommendedName>
        <fullName evidence="4">DUF4129 domain-containing protein</fullName>
    </recommendedName>
</protein>
<keyword evidence="1" id="KW-1133">Transmembrane helix</keyword>
<reference evidence="2 3" key="1">
    <citation type="submission" date="2022-10" db="EMBL/GenBank/DDBJ databases">
        <title>The complete genomes of actinobacterial strains from the NBC collection.</title>
        <authorList>
            <person name="Joergensen T.S."/>
            <person name="Alvarez Arevalo M."/>
            <person name="Sterndorff E.B."/>
            <person name="Faurdal D."/>
            <person name="Vuksanovic O."/>
            <person name="Mourched A.-S."/>
            <person name="Charusanti P."/>
            <person name="Shaw S."/>
            <person name="Blin K."/>
            <person name="Weber T."/>
        </authorList>
    </citation>
    <scope>NUCLEOTIDE SEQUENCE [LARGE SCALE GENOMIC DNA]</scope>
    <source>
        <strain evidence="2 3">NBC_00156</strain>
    </source>
</reference>